<dbReference type="Proteomes" id="UP000494363">
    <property type="component" value="Unassembled WGS sequence"/>
</dbReference>
<protein>
    <submittedName>
        <fullName evidence="1">Uncharacterized protein</fullName>
    </submittedName>
</protein>
<gene>
    <name evidence="1" type="ORF">LMG29542_01997</name>
</gene>
<accession>A0A6J5DIP1</accession>
<sequence>MRLLTLRYNSFFGVLPSPISPIPLPFLELPE</sequence>
<evidence type="ECO:0000313" key="1">
    <source>
        <dbReference type="EMBL" id="CAB3753334.1"/>
    </source>
</evidence>
<keyword evidence="2" id="KW-1185">Reference proteome</keyword>
<dbReference type="AlphaFoldDB" id="A0A6J5DIP1"/>
<dbReference type="EMBL" id="CADIKH010000008">
    <property type="protein sequence ID" value="CAB3753334.1"/>
    <property type="molecule type" value="Genomic_DNA"/>
</dbReference>
<evidence type="ECO:0000313" key="2">
    <source>
        <dbReference type="Proteomes" id="UP000494363"/>
    </source>
</evidence>
<proteinExistence type="predicted"/>
<organism evidence="1 2">
    <name type="scientific">Paraburkholderia humisilvae</name>
    <dbReference type="NCBI Taxonomy" id="627669"/>
    <lineage>
        <taxon>Bacteria</taxon>
        <taxon>Pseudomonadati</taxon>
        <taxon>Pseudomonadota</taxon>
        <taxon>Betaproteobacteria</taxon>
        <taxon>Burkholderiales</taxon>
        <taxon>Burkholderiaceae</taxon>
        <taxon>Paraburkholderia</taxon>
    </lineage>
</organism>
<name>A0A6J5DIP1_9BURK</name>
<reference evidence="1 2" key="1">
    <citation type="submission" date="2020-04" db="EMBL/GenBank/DDBJ databases">
        <authorList>
            <person name="De Canck E."/>
        </authorList>
    </citation>
    <scope>NUCLEOTIDE SEQUENCE [LARGE SCALE GENOMIC DNA]</scope>
    <source>
        <strain evidence="1 2">LMG 29542</strain>
    </source>
</reference>